<accession>A0A6A5KEH0</accession>
<gene>
    <name evidence="2" type="ORF">BDW02DRAFT_569062</name>
</gene>
<keyword evidence="1" id="KW-1133">Transmembrane helix</keyword>
<organism evidence="2 3">
    <name type="scientific">Decorospora gaudefroyi</name>
    <dbReference type="NCBI Taxonomy" id="184978"/>
    <lineage>
        <taxon>Eukaryota</taxon>
        <taxon>Fungi</taxon>
        <taxon>Dikarya</taxon>
        <taxon>Ascomycota</taxon>
        <taxon>Pezizomycotina</taxon>
        <taxon>Dothideomycetes</taxon>
        <taxon>Pleosporomycetidae</taxon>
        <taxon>Pleosporales</taxon>
        <taxon>Pleosporineae</taxon>
        <taxon>Pleosporaceae</taxon>
        <taxon>Decorospora</taxon>
    </lineage>
</organism>
<keyword evidence="1" id="KW-0472">Membrane</keyword>
<reference evidence="2" key="1">
    <citation type="submission" date="2020-01" db="EMBL/GenBank/DDBJ databases">
        <authorList>
            <consortium name="DOE Joint Genome Institute"/>
            <person name="Haridas S."/>
            <person name="Albert R."/>
            <person name="Binder M."/>
            <person name="Bloem J."/>
            <person name="Labutti K."/>
            <person name="Salamov A."/>
            <person name="Andreopoulos B."/>
            <person name="Baker S.E."/>
            <person name="Barry K."/>
            <person name="Bills G."/>
            <person name="Bluhm B.H."/>
            <person name="Cannon C."/>
            <person name="Castanera R."/>
            <person name="Culley D.E."/>
            <person name="Daum C."/>
            <person name="Ezra D."/>
            <person name="Gonzalez J.B."/>
            <person name="Henrissat B."/>
            <person name="Kuo A."/>
            <person name="Liang C."/>
            <person name="Lipzen A."/>
            <person name="Lutzoni F."/>
            <person name="Magnuson J."/>
            <person name="Mondo S."/>
            <person name="Nolan M."/>
            <person name="Ohm R."/>
            <person name="Pangilinan J."/>
            <person name="Park H.-J."/>
            <person name="Ramirez L."/>
            <person name="Alfaro M."/>
            <person name="Sun H."/>
            <person name="Tritt A."/>
            <person name="Yoshinaga Y."/>
            <person name="Zwiers L.-H."/>
            <person name="Turgeon B.G."/>
            <person name="Goodwin S.B."/>
            <person name="Spatafora J.W."/>
            <person name="Crous P.W."/>
            <person name="Grigoriev I.V."/>
        </authorList>
    </citation>
    <scope>NUCLEOTIDE SEQUENCE</scope>
    <source>
        <strain evidence="2">P77</strain>
    </source>
</reference>
<protein>
    <submittedName>
        <fullName evidence="2">Uncharacterized protein</fullName>
    </submittedName>
</protein>
<sequence length="73" mass="8388">MGCVLWLIGDMAIWNEHCYGVFLFFLGIVLDSYLGLGAWVDAWEDSRVWRGPMGYSDPLPYPIPVSVLFTWLM</sequence>
<dbReference type="Proteomes" id="UP000800040">
    <property type="component" value="Unassembled WGS sequence"/>
</dbReference>
<proteinExistence type="predicted"/>
<evidence type="ECO:0000313" key="2">
    <source>
        <dbReference type="EMBL" id="KAF1834401.1"/>
    </source>
</evidence>
<feature type="transmembrane region" description="Helical" evidence="1">
    <location>
        <begin position="20"/>
        <end position="40"/>
    </location>
</feature>
<keyword evidence="1" id="KW-0812">Transmembrane</keyword>
<dbReference type="AlphaFoldDB" id="A0A6A5KEH0"/>
<evidence type="ECO:0000313" key="3">
    <source>
        <dbReference type="Proteomes" id="UP000800040"/>
    </source>
</evidence>
<evidence type="ECO:0000256" key="1">
    <source>
        <dbReference type="SAM" id="Phobius"/>
    </source>
</evidence>
<name>A0A6A5KEH0_9PLEO</name>
<keyword evidence="3" id="KW-1185">Reference proteome</keyword>
<dbReference type="EMBL" id="ML975302">
    <property type="protein sequence ID" value="KAF1834401.1"/>
    <property type="molecule type" value="Genomic_DNA"/>
</dbReference>